<keyword evidence="7" id="KW-0235">DNA replication</keyword>
<dbReference type="GO" id="GO:0006310">
    <property type="term" value="P:DNA recombination"/>
    <property type="evidence" value="ECO:0007669"/>
    <property type="project" value="UniProtKB-KW"/>
</dbReference>
<dbReference type="GO" id="GO:0004519">
    <property type="term" value="F:endonuclease activity"/>
    <property type="evidence" value="ECO:0007669"/>
    <property type="project" value="UniProtKB-KW"/>
</dbReference>
<keyword evidence="5 7" id="KW-0378">Hydrolase</keyword>
<dbReference type="NCBIfam" id="TIGR00619">
    <property type="entry name" value="sbcd"/>
    <property type="match status" value="1"/>
</dbReference>
<evidence type="ECO:0000256" key="5">
    <source>
        <dbReference type="ARBA" id="ARBA00022801"/>
    </source>
</evidence>
<dbReference type="Gene3D" id="3.60.21.10">
    <property type="match status" value="1"/>
</dbReference>
<keyword evidence="7" id="KW-0233">DNA recombination</keyword>
<comment type="subunit">
    <text evidence="2 7">Heterodimer of SbcC and SbcD.</text>
</comment>
<feature type="domain" description="Calcineurin-like phosphoesterase" evidence="8">
    <location>
        <begin position="1"/>
        <end position="93"/>
    </location>
</feature>
<evidence type="ECO:0000256" key="7">
    <source>
        <dbReference type="RuleBase" id="RU363069"/>
    </source>
</evidence>
<comment type="function">
    <text evidence="7">SbcCD cleaves DNA hairpin structures. These structures can inhibit DNA replication and are intermediates in certain DNA recombination reactions. The complex acts as a 3'-&gt;5' double strand exonuclease that can open hairpins. It also has a 5' single-strand endonuclease activity.</text>
</comment>
<dbReference type="PANTHER" id="PTHR30337">
    <property type="entry name" value="COMPONENT OF ATP-DEPENDENT DSDNA EXONUCLEASE"/>
    <property type="match status" value="1"/>
</dbReference>
<evidence type="ECO:0000259" key="9">
    <source>
        <dbReference type="Pfam" id="PF12320"/>
    </source>
</evidence>
<dbReference type="Pfam" id="PF12320">
    <property type="entry name" value="SbcD_C"/>
    <property type="match status" value="1"/>
</dbReference>
<name>A0A1H8VEE6_9FIRM</name>
<dbReference type="SUPFAM" id="SSF56300">
    <property type="entry name" value="Metallo-dependent phosphatases"/>
    <property type="match status" value="1"/>
</dbReference>
<dbReference type="InterPro" id="IPR004843">
    <property type="entry name" value="Calcineurin-like_PHP"/>
</dbReference>
<dbReference type="Pfam" id="PF00149">
    <property type="entry name" value="Metallophos"/>
    <property type="match status" value="1"/>
</dbReference>
<evidence type="ECO:0000256" key="2">
    <source>
        <dbReference type="ARBA" id="ARBA00011322"/>
    </source>
</evidence>
<protein>
    <recommendedName>
        <fullName evidence="3 7">Nuclease SbcCD subunit D</fullName>
    </recommendedName>
</protein>
<dbReference type="InterPro" id="IPR041796">
    <property type="entry name" value="Mre11_N"/>
</dbReference>
<keyword evidence="7" id="KW-0255">Endonuclease</keyword>
<dbReference type="Proteomes" id="UP000198847">
    <property type="component" value="Unassembled WGS sequence"/>
</dbReference>
<evidence type="ECO:0000256" key="3">
    <source>
        <dbReference type="ARBA" id="ARBA00013365"/>
    </source>
</evidence>
<dbReference type="GO" id="GO:0008408">
    <property type="term" value="F:3'-5' exonuclease activity"/>
    <property type="evidence" value="ECO:0007669"/>
    <property type="project" value="InterPro"/>
</dbReference>
<comment type="similarity">
    <text evidence="1 7">Belongs to the SbcD family.</text>
</comment>
<dbReference type="InterPro" id="IPR029052">
    <property type="entry name" value="Metallo-depent_PP-like"/>
</dbReference>
<keyword evidence="4 7" id="KW-0540">Nuclease</keyword>
<evidence type="ECO:0000259" key="8">
    <source>
        <dbReference type="Pfam" id="PF00149"/>
    </source>
</evidence>
<dbReference type="InterPro" id="IPR026843">
    <property type="entry name" value="SbcD_C"/>
</dbReference>
<evidence type="ECO:0000256" key="4">
    <source>
        <dbReference type="ARBA" id="ARBA00022722"/>
    </source>
</evidence>
<evidence type="ECO:0000256" key="6">
    <source>
        <dbReference type="ARBA" id="ARBA00022839"/>
    </source>
</evidence>
<sequence>MRFLHTADWHLGRIFHGVQLVEDQAYVLQQFLQLVKEVKPDAILLAGDIYDRAVPPTEAVRLLDDTLAELLLGLKIPVIMIAGNHDSPERLGFGNRLLAQQGLHVVGSLPENLSPVILADEHGPVYIAPLPYAEPAMVRSVWQGDAVSHEAALQTMISHVLATVPAGARKVAVAHAFVAGGLESESERPLSVGGSGAVSAALFDAFHYTALGHLHNSQPAGGDRVLYSGSLLKYSFGEASQQKGINLVELDAAGAVKVERLSLRPRRDVRCLQGTFAQLLAAAPDSAEREDYLMVTLTDGQPVLDARSRLNAVYPNLLDFDYSRLNRSGELKGPAADHRRLNEGDLFAAFFEQMTGEGLAAEQEHSFRTVLDELYRELREVKS</sequence>
<reference evidence="10 11" key="1">
    <citation type="submission" date="2016-10" db="EMBL/GenBank/DDBJ databases">
        <authorList>
            <person name="de Groot N.N."/>
        </authorList>
    </citation>
    <scope>NUCLEOTIDE SEQUENCE [LARGE SCALE GENOMIC DNA]</scope>
    <source>
        <strain evidence="10 11">DSM 13305</strain>
    </source>
</reference>
<evidence type="ECO:0000313" key="11">
    <source>
        <dbReference type="Proteomes" id="UP000198847"/>
    </source>
</evidence>
<dbReference type="GO" id="GO:0006260">
    <property type="term" value="P:DNA replication"/>
    <property type="evidence" value="ECO:0007669"/>
    <property type="project" value="UniProtKB-KW"/>
</dbReference>
<organism evidence="10 11">
    <name type="scientific">Propionispora vibrioides</name>
    <dbReference type="NCBI Taxonomy" id="112903"/>
    <lineage>
        <taxon>Bacteria</taxon>
        <taxon>Bacillati</taxon>
        <taxon>Bacillota</taxon>
        <taxon>Negativicutes</taxon>
        <taxon>Selenomonadales</taxon>
        <taxon>Sporomusaceae</taxon>
        <taxon>Propionispora</taxon>
    </lineage>
</organism>
<dbReference type="AlphaFoldDB" id="A0A1H8VEE6"/>
<dbReference type="OrthoDB" id="9773856at2"/>
<feature type="domain" description="Nuclease SbcCD subunit D C-terminal" evidence="9">
    <location>
        <begin position="266"/>
        <end position="355"/>
    </location>
</feature>
<dbReference type="CDD" id="cd00840">
    <property type="entry name" value="MPP_Mre11_N"/>
    <property type="match status" value="1"/>
</dbReference>
<accession>A0A1H8VEE6</accession>
<keyword evidence="6 7" id="KW-0269">Exonuclease</keyword>
<evidence type="ECO:0000256" key="1">
    <source>
        <dbReference type="ARBA" id="ARBA00010555"/>
    </source>
</evidence>
<dbReference type="InterPro" id="IPR004593">
    <property type="entry name" value="SbcD"/>
</dbReference>
<gene>
    <name evidence="7" type="primary">sbcD</name>
    <name evidence="10" type="ORF">SAMN04490178_11138</name>
</gene>
<proteinExistence type="inferred from homology"/>
<dbReference type="RefSeq" id="WP_091746771.1">
    <property type="nucleotide sequence ID" value="NZ_FODY01000011.1"/>
</dbReference>
<dbReference type="InterPro" id="IPR050535">
    <property type="entry name" value="DNA_Repair-Maintenance_Comp"/>
</dbReference>
<evidence type="ECO:0000313" key="10">
    <source>
        <dbReference type="EMBL" id="SEP13643.1"/>
    </source>
</evidence>
<dbReference type="PANTHER" id="PTHR30337:SF0">
    <property type="entry name" value="NUCLEASE SBCCD SUBUNIT D"/>
    <property type="match status" value="1"/>
</dbReference>
<keyword evidence="11" id="KW-1185">Reference proteome</keyword>
<dbReference type="EMBL" id="FODY01000011">
    <property type="protein sequence ID" value="SEP13643.1"/>
    <property type="molecule type" value="Genomic_DNA"/>
</dbReference>
<dbReference type="STRING" id="112903.SAMN04490178_11138"/>